<dbReference type="EMBL" id="JACHLR010000030">
    <property type="protein sequence ID" value="MBB4860748.1"/>
    <property type="molecule type" value="Genomic_DNA"/>
</dbReference>
<dbReference type="Pfam" id="PF13751">
    <property type="entry name" value="DDE_Tnp_1_6"/>
    <property type="match status" value="1"/>
</dbReference>
<feature type="domain" description="Transposase DDE" evidence="1">
    <location>
        <begin position="224"/>
        <end position="350"/>
    </location>
</feature>
<organism evidence="2 3">
    <name type="scientific">Novosphingobium chloroacetimidivorans</name>
    <dbReference type="NCBI Taxonomy" id="1428314"/>
    <lineage>
        <taxon>Bacteria</taxon>
        <taxon>Pseudomonadati</taxon>
        <taxon>Pseudomonadota</taxon>
        <taxon>Alphaproteobacteria</taxon>
        <taxon>Sphingomonadales</taxon>
        <taxon>Sphingomonadaceae</taxon>
        <taxon>Novosphingobium</taxon>
    </lineage>
</organism>
<comment type="caution">
    <text evidence="2">The sequence shown here is derived from an EMBL/GenBank/DDBJ whole genome shotgun (WGS) entry which is preliminary data.</text>
</comment>
<evidence type="ECO:0000313" key="2">
    <source>
        <dbReference type="EMBL" id="MBB4860748.1"/>
    </source>
</evidence>
<name>A0A7W7KEU1_9SPHN</name>
<dbReference type="PANTHER" id="PTHR33408:SF2">
    <property type="entry name" value="TRANSPOSASE DDE DOMAIN-CONTAINING PROTEIN"/>
    <property type="match status" value="1"/>
</dbReference>
<evidence type="ECO:0000259" key="1">
    <source>
        <dbReference type="Pfam" id="PF13751"/>
    </source>
</evidence>
<reference evidence="2 3" key="1">
    <citation type="submission" date="2020-08" db="EMBL/GenBank/DDBJ databases">
        <title>Functional genomics of gut bacteria from endangered species of beetles.</title>
        <authorList>
            <person name="Carlos-Shanley C."/>
        </authorList>
    </citation>
    <scope>NUCLEOTIDE SEQUENCE [LARGE SCALE GENOMIC DNA]</scope>
    <source>
        <strain evidence="2 3">S00245</strain>
    </source>
</reference>
<proteinExistence type="predicted"/>
<dbReference type="AlphaFoldDB" id="A0A7W7KEU1"/>
<accession>A0A7W7KEU1</accession>
<dbReference type="Proteomes" id="UP000555448">
    <property type="component" value="Unassembled WGS sequence"/>
</dbReference>
<gene>
    <name evidence="2" type="ORF">HNO88_004093</name>
</gene>
<dbReference type="PANTHER" id="PTHR33408">
    <property type="entry name" value="TRANSPOSASE"/>
    <property type="match status" value="1"/>
</dbReference>
<keyword evidence="3" id="KW-1185">Reference proteome</keyword>
<dbReference type="InterPro" id="IPR025668">
    <property type="entry name" value="Tnp_DDE_dom"/>
</dbReference>
<sequence>MEGDVPDHSTFSKNRHGRFRDSDLLRRLFETTVERCMAEGLVGGEGFAVDASLVRADANRQTGGPGSEGLPPDVENRAVREYLATLDDAAFDAATPVVPKFLAPADPASRWTCAHGGQAYYAYSTNYLIALDHAVIMDVEASTAIRQAEVTACKRMIARVQDRFGVWPERLAADTGYGSAEMLAWLVHERDIHPHIPVFDKSTRHDGAFGRDDFSYDIDRDVYTCPAGQELRRYWQEGRAAKEQSPIDGLYRYHARKTARDGCNLRPRCCPKSPYRKILRSVHEGARDLARDIAKTDAYVTSRRERKKVEMLFAHLKRILKLDRLRLRGPNGAKDEFLLAATAQNLRKMAKLIPLPTQPLPA</sequence>
<evidence type="ECO:0000313" key="3">
    <source>
        <dbReference type="Proteomes" id="UP000555448"/>
    </source>
</evidence>
<protein>
    <recommendedName>
        <fullName evidence="1">Transposase DDE domain-containing protein</fullName>
    </recommendedName>
</protein>